<comment type="caution">
    <text evidence="2">The sequence shown here is derived from an EMBL/GenBank/DDBJ whole genome shotgun (WGS) entry which is preliminary data.</text>
</comment>
<feature type="domain" description="GAF" evidence="1">
    <location>
        <begin position="25"/>
        <end position="168"/>
    </location>
</feature>
<organism evidence="2 3">
    <name type="scientific">Idiomarina xiamenensis 10-D-4</name>
    <dbReference type="NCBI Taxonomy" id="740709"/>
    <lineage>
        <taxon>Bacteria</taxon>
        <taxon>Pseudomonadati</taxon>
        <taxon>Pseudomonadota</taxon>
        <taxon>Gammaproteobacteria</taxon>
        <taxon>Alteromonadales</taxon>
        <taxon>Idiomarinaceae</taxon>
        <taxon>Idiomarina</taxon>
    </lineage>
</organism>
<dbReference type="SUPFAM" id="SSF55781">
    <property type="entry name" value="GAF domain-like"/>
    <property type="match status" value="1"/>
</dbReference>
<dbReference type="STRING" id="740709.A10D4_06711"/>
<dbReference type="RefSeq" id="WP_008488519.1">
    <property type="nucleotide sequence ID" value="NZ_AMRG01000007.1"/>
</dbReference>
<reference evidence="2 3" key="1">
    <citation type="journal article" date="2012" name="J. Bacteriol.">
        <title>Genome Sequence of Idiomarina xiamenensis Type Strain 10-D-4.</title>
        <authorList>
            <person name="Lai Q."/>
            <person name="Wang L."/>
            <person name="Wang W."/>
            <person name="Shao Z."/>
        </authorList>
    </citation>
    <scope>NUCLEOTIDE SEQUENCE [LARGE SCALE GENOMIC DNA]</scope>
    <source>
        <strain evidence="2 3">10-D-4</strain>
    </source>
</reference>
<name>K2KB69_9GAMM</name>
<proteinExistence type="predicted"/>
<dbReference type="InterPro" id="IPR029016">
    <property type="entry name" value="GAF-like_dom_sf"/>
</dbReference>
<accession>K2KB69</accession>
<dbReference type="InterPro" id="IPR003018">
    <property type="entry name" value="GAF"/>
</dbReference>
<evidence type="ECO:0000313" key="3">
    <source>
        <dbReference type="Proteomes" id="UP000014115"/>
    </source>
</evidence>
<dbReference type="PANTHER" id="PTHR43102">
    <property type="entry name" value="SLR1143 PROTEIN"/>
    <property type="match status" value="1"/>
</dbReference>
<dbReference type="OrthoDB" id="5620448at2"/>
<protein>
    <submittedName>
        <fullName evidence="2">Diguanylate cyclase with gaf sensor</fullName>
    </submittedName>
</protein>
<dbReference type="PATRIC" id="fig|740709.3.peg.1367"/>
<dbReference type="PANTHER" id="PTHR43102:SF2">
    <property type="entry name" value="GAF DOMAIN-CONTAINING PROTEIN"/>
    <property type="match status" value="1"/>
</dbReference>
<dbReference type="EMBL" id="AMRG01000007">
    <property type="protein sequence ID" value="EKE83817.1"/>
    <property type="molecule type" value="Genomic_DNA"/>
</dbReference>
<keyword evidence="3" id="KW-1185">Reference proteome</keyword>
<dbReference type="AlphaFoldDB" id="K2KB69"/>
<dbReference type="Gene3D" id="3.30.450.40">
    <property type="match status" value="1"/>
</dbReference>
<evidence type="ECO:0000259" key="1">
    <source>
        <dbReference type="SMART" id="SM00065"/>
    </source>
</evidence>
<dbReference type="SMART" id="SM00065">
    <property type="entry name" value="GAF"/>
    <property type="match status" value="1"/>
</dbReference>
<gene>
    <name evidence="2" type="ORF">A10D4_06711</name>
</gene>
<sequence length="168" mass="18879">MPAALPDNEASRLLALHDHEILDTLPEQLYDDIVELASAICETPIALISLVDGYRQWFKAQVGLDVCETPREQSFCAYAILQPSDIMVVEDAHLDPRFQHNPLVTEKPFIRFYAGAPLVTDNGYALGTLCVIDSHPRQLEQRQRRALAALARQTVALLTLRRHLLLPN</sequence>
<dbReference type="Pfam" id="PF01590">
    <property type="entry name" value="GAF"/>
    <property type="match status" value="1"/>
</dbReference>
<dbReference type="Proteomes" id="UP000014115">
    <property type="component" value="Unassembled WGS sequence"/>
</dbReference>
<evidence type="ECO:0000313" key="2">
    <source>
        <dbReference type="EMBL" id="EKE83817.1"/>
    </source>
</evidence>
<dbReference type="eggNOG" id="COG2203">
    <property type="taxonomic scope" value="Bacteria"/>
</dbReference>